<reference evidence="1 2" key="1">
    <citation type="submission" date="2019-03" db="EMBL/GenBank/DDBJ databases">
        <title>Single cell metagenomics reveals metabolic interactions within the superorganism composed of flagellate Streblomastix strix and complex community of Bacteroidetes bacteria on its surface.</title>
        <authorList>
            <person name="Treitli S.C."/>
            <person name="Kolisko M."/>
            <person name="Husnik F."/>
            <person name="Keeling P."/>
            <person name="Hampl V."/>
        </authorList>
    </citation>
    <scope>NUCLEOTIDE SEQUENCE [LARGE SCALE GENOMIC DNA]</scope>
    <source>
        <strain evidence="1">ST1C</strain>
    </source>
</reference>
<dbReference type="AlphaFoldDB" id="A0A5J4UWV3"/>
<protein>
    <submittedName>
        <fullName evidence="1">Uncharacterized protein</fullName>
    </submittedName>
</protein>
<dbReference type="Proteomes" id="UP000324800">
    <property type="component" value="Unassembled WGS sequence"/>
</dbReference>
<evidence type="ECO:0000313" key="1">
    <source>
        <dbReference type="EMBL" id="KAA6374777.1"/>
    </source>
</evidence>
<comment type="caution">
    <text evidence="1">The sequence shown here is derived from an EMBL/GenBank/DDBJ whole genome shotgun (WGS) entry which is preliminary data.</text>
</comment>
<gene>
    <name evidence="1" type="ORF">EZS28_029699</name>
</gene>
<accession>A0A5J4UWV3</accession>
<dbReference type="EMBL" id="SNRW01011724">
    <property type="protein sequence ID" value="KAA6374777.1"/>
    <property type="molecule type" value="Genomic_DNA"/>
</dbReference>
<sequence length="153" mass="17136">MLTIGWDSYQTLNYANLVQQNPLQVAEQPQPTFVNAFHQNIEIVSQYPDWTIATPEEVPPNAITAALALLAGPSGQETSQINFYAGETSEEQVIKAIQYAGATMDLMTRKKPPKYNNSSAQLMLAFDQVRTDLEMNLLQQYRLLQGALTQIMK</sequence>
<name>A0A5J4UWV3_9EUKA</name>
<proteinExistence type="predicted"/>
<organism evidence="1 2">
    <name type="scientific">Streblomastix strix</name>
    <dbReference type="NCBI Taxonomy" id="222440"/>
    <lineage>
        <taxon>Eukaryota</taxon>
        <taxon>Metamonada</taxon>
        <taxon>Preaxostyla</taxon>
        <taxon>Oxymonadida</taxon>
        <taxon>Streblomastigidae</taxon>
        <taxon>Streblomastix</taxon>
    </lineage>
</organism>
<evidence type="ECO:0000313" key="2">
    <source>
        <dbReference type="Proteomes" id="UP000324800"/>
    </source>
</evidence>